<name>A0A0G3XM50_9SPHN</name>
<feature type="compositionally biased region" description="Basic and acidic residues" evidence="1">
    <location>
        <begin position="101"/>
        <end position="113"/>
    </location>
</feature>
<dbReference type="EMBL" id="CP011770">
    <property type="protein sequence ID" value="AKM11518.1"/>
    <property type="molecule type" value="Genomic_DNA"/>
</dbReference>
<dbReference type="STRING" id="1348774.AB433_03815"/>
<sequence length="113" mass="12659">MREQDNRRHERDSLFLVADLRVERDGAPYSVKLRNVSDAGIMAEGPMRLTRGGTVWIDLPNIGEVAGTVAWTAGNRCGIAFDQEIDASEVRFPLADEDAPIEPRADLENHRRD</sequence>
<keyword evidence="4" id="KW-1185">Reference proteome</keyword>
<dbReference type="SUPFAM" id="SSF141371">
    <property type="entry name" value="PilZ domain-like"/>
    <property type="match status" value="1"/>
</dbReference>
<evidence type="ECO:0000313" key="4">
    <source>
        <dbReference type="Proteomes" id="UP000035287"/>
    </source>
</evidence>
<feature type="domain" description="PilZ" evidence="2">
    <location>
        <begin position="6"/>
        <end position="89"/>
    </location>
</feature>
<dbReference type="GO" id="GO:0035438">
    <property type="term" value="F:cyclic-di-GMP binding"/>
    <property type="evidence" value="ECO:0007669"/>
    <property type="project" value="InterPro"/>
</dbReference>
<evidence type="ECO:0000259" key="2">
    <source>
        <dbReference type="Pfam" id="PF07238"/>
    </source>
</evidence>
<dbReference type="Proteomes" id="UP000035287">
    <property type="component" value="Chromosome"/>
</dbReference>
<gene>
    <name evidence="3" type="ORF">AB433_03815</name>
</gene>
<feature type="region of interest" description="Disordered" evidence="1">
    <location>
        <begin position="94"/>
        <end position="113"/>
    </location>
</feature>
<dbReference type="Pfam" id="PF07238">
    <property type="entry name" value="PilZ"/>
    <property type="match status" value="1"/>
</dbReference>
<dbReference type="InterPro" id="IPR009875">
    <property type="entry name" value="PilZ_domain"/>
</dbReference>
<dbReference type="PATRIC" id="fig|1348774.3.peg.794"/>
<protein>
    <recommendedName>
        <fullName evidence="2">PilZ domain-containing protein</fullName>
    </recommendedName>
</protein>
<evidence type="ECO:0000256" key="1">
    <source>
        <dbReference type="SAM" id="MobiDB-lite"/>
    </source>
</evidence>
<proteinExistence type="predicted"/>
<dbReference type="AlphaFoldDB" id="A0A0G3XM50"/>
<accession>A0A0G3XM50</accession>
<dbReference type="KEGG" id="cna:AB433_03815"/>
<reference evidence="3 4" key="1">
    <citation type="submission" date="2015-06" db="EMBL/GenBank/DDBJ databases">
        <authorList>
            <person name="Zeng Y."/>
            <person name="Huang Y."/>
        </authorList>
    </citation>
    <scope>NUCLEOTIDE SEQUENCE [LARGE SCALE GENOMIC DNA]</scope>
    <source>
        <strain evidence="3 4">PQ-2</strain>
    </source>
</reference>
<evidence type="ECO:0000313" key="3">
    <source>
        <dbReference type="EMBL" id="AKM11518.1"/>
    </source>
</evidence>
<organism evidence="3 4">
    <name type="scientific">Croceicoccus naphthovorans</name>
    <dbReference type="NCBI Taxonomy" id="1348774"/>
    <lineage>
        <taxon>Bacteria</taxon>
        <taxon>Pseudomonadati</taxon>
        <taxon>Pseudomonadota</taxon>
        <taxon>Alphaproteobacteria</taxon>
        <taxon>Sphingomonadales</taxon>
        <taxon>Erythrobacteraceae</taxon>
        <taxon>Croceicoccus</taxon>
    </lineage>
</organism>